<dbReference type="STRING" id="667725.A0A0L0G663"/>
<organism evidence="1 2">
    <name type="scientific">Sphaeroforma arctica JP610</name>
    <dbReference type="NCBI Taxonomy" id="667725"/>
    <lineage>
        <taxon>Eukaryota</taxon>
        <taxon>Ichthyosporea</taxon>
        <taxon>Ichthyophonida</taxon>
        <taxon>Sphaeroforma</taxon>
    </lineage>
</organism>
<reference evidence="1 2" key="1">
    <citation type="submission" date="2011-02" db="EMBL/GenBank/DDBJ databases">
        <title>The Genome Sequence of Sphaeroforma arctica JP610.</title>
        <authorList>
            <consortium name="The Broad Institute Genome Sequencing Platform"/>
            <person name="Russ C."/>
            <person name="Cuomo C."/>
            <person name="Young S.K."/>
            <person name="Zeng Q."/>
            <person name="Gargeya S."/>
            <person name="Alvarado L."/>
            <person name="Berlin A."/>
            <person name="Chapman S.B."/>
            <person name="Chen Z."/>
            <person name="Freedman E."/>
            <person name="Gellesch M."/>
            <person name="Goldberg J."/>
            <person name="Griggs A."/>
            <person name="Gujja S."/>
            <person name="Heilman E."/>
            <person name="Heiman D."/>
            <person name="Howarth C."/>
            <person name="Mehta T."/>
            <person name="Neiman D."/>
            <person name="Pearson M."/>
            <person name="Roberts A."/>
            <person name="Saif S."/>
            <person name="Shea T."/>
            <person name="Shenoy N."/>
            <person name="Sisk P."/>
            <person name="Stolte C."/>
            <person name="Sykes S."/>
            <person name="White J."/>
            <person name="Yandava C."/>
            <person name="Burger G."/>
            <person name="Gray M.W."/>
            <person name="Holland P.W.H."/>
            <person name="King N."/>
            <person name="Lang F.B.F."/>
            <person name="Roger A.J."/>
            <person name="Ruiz-Trillo I."/>
            <person name="Haas B."/>
            <person name="Nusbaum C."/>
            <person name="Birren B."/>
        </authorList>
    </citation>
    <scope>NUCLEOTIDE SEQUENCE [LARGE SCALE GENOMIC DNA]</scope>
    <source>
        <strain evidence="1 2">JP610</strain>
    </source>
</reference>
<keyword evidence="2" id="KW-1185">Reference proteome</keyword>
<protein>
    <submittedName>
        <fullName evidence="1">Uncharacterized protein</fullName>
    </submittedName>
</protein>
<name>A0A0L0G663_9EUKA</name>
<accession>A0A0L0G663</accession>
<dbReference type="OrthoDB" id="5829234at2759"/>
<evidence type="ECO:0000313" key="2">
    <source>
        <dbReference type="Proteomes" id="UP000054560"/>
    </source>
</evidence>
<gene>
    <name evidence="1" type="ORF">SARC_03266</name>
</gene>
<evidence type="ECO:0000313" key="1">
    <source>
        <dbReference type="EMBL" id="KNC84520.1"/>
    </source>
</evidence>
<dbReference type="AlphaFoldDB" id="A0A0L0G663"/>
<dbReference type="Proteomes" id="UP000054560">
    <property type="component" value="Unassembled WGS sequence"/>
</dbReference>
<dbReference type="GeneID" id="25903770"/>
<dbReference type="EMBL" id="KQ241759">
    <property type="protein sequence ID" value="KNC84520.1"/>
    <property type="molecule type" value="Genomic_DNA"/>
</dbReference>
<dbReference type="RefSeq" id="XP_014158422.1">
    <property type="nucleotide sequence ID" value="XM_014302947.1"/>
</dbReference>
<proteinExistence type="predicted"/>
<sequence>MLQHYMLHTFREVRALFSYLDDLTIVAKLIHDQTYIVSIDQHWPDLYHQTLDIMVDRNIQLQPKKSQIARLTKKVTHLFGRDILNHGYMIDRDRLRDLLMAPVPKNHKE</sequence>